<dbReference type="PROSITE" id="PS50297">
    <property type="entry name" value="ANK_REP_REGION"/>
    <property type="match status" value="1"/>
</dbReference>
<feature type="region of interest" description="Disordered" evidence="4">
    <location>
        <begin position="51"/>
        <end position="74"/>
    </location>
</feature>
<feature type="repeat" description="ANK" evidence="3">
    <location>
        <begin position="206"/>
        <end position="238"/>
    </location>
</feature>
<keyword evidence="2" id="KW-0067">ATP-binding</keyword>
<dbReference type="Gene3D" id="3.40.50.300">
    <property type="entry name" value="P-loop containing nucleotide triphosphate hydrolases"/>
    <property type="match status" value="1"/>
</dbReference>
<dbReference type="InterPro" id="IPR001270">
    <property type="entry name" value="ClpA/B"/>
</dbReference>
<evidence type="ECO:0000313" key="8">
    <source>
        <dbReference type="Proteomes" id="UP000028761"/>
    </source>
</evidence>
<feature type="domain" description="AAA+ ATPase" evidence="5">
    <location>
        <begin position="314"/>
        <end position="468"/>
    </location>
</feature>
<evidence type="ECO:0000256" key="3">
    <source>
        <dbReference type="PROSITE-ProRule" id="PRU00023"/>
    </source>
</evidence>
<dbReference type="CDD" id="cd19499">
    <property type="entry name" value="RecA-like_ClpB_Hsp104-like"/>
    <property type="match status" value="1"/>
</dbReference>
<evidence type="ECO:0000256" key="1">
    <source>
        <dbReference type="ARBA" id="ARBA00022741"/>
    </source>
</evidence>
<dbReference type="InterPro" id="IPR027417">
    <property type="entry name" value="P-loop_NTPase"/>
</dbReference>
<dbReference type="CTD" id="81570"/>
<dbReference type="GeneID" id="101004163"/>
<dbReference type="InterPro" id="IPR003593">
    <property type="entry name" value="AAA+_ATPase"/>
</dbReference>
<protein>
    <submittedName>
        <fullName evidence="7">ClpB family mitochondrial disaggregase</fullName>
    </submittedName>
</protein>
<dbReference type="GeneTree" id="ENSGT00390000012961"/>
<keyword evidence="8" id="KW-1185">Reference proteome</keyword>
<evidence type="ECO:0000259" key="5">
    <source>
        <dbReference type="SMART" id="SM00382"/>
    </source>
</evidence>
<dbReference type="PRINTS" id="PR00300">
    <property type="entry name" value="CLPPROTEASEA"/>
</dbReference>
<dbReference type="InterPro" id="IPR002110">
    <property type="entry name" value="Ankyrin_rpt"/>
</dbReference>
<dbReference type="FunFam" id="3.40.50.300:FF:000641">
    <property type="entry name" value="caseinolytic peptidase B protein homolog isoform X2"/>
    <property type="match status" value="1"/>
</dbReference>
<keyword evidence="1" id="KW-0547">Nucleotide-binding</keyword>
<dbReference type="ExpressionAtlas" id="A0A2I3MA58">
    <property type="expression patterns" value="baseline"/>
</dbReference>
<dbReference type="SMART" id="SM00248">
    <property type="entry name" value="ANK"/>
    <property type="match status" value="3"/>
</dbReference>
<dbReference type="Bgee" id="ENSPANG00000007467">
    <property type="expression patterns" value="Expressed in pancreas and 68 other cell types or tissues"/>
</dbReference>
<feature type="domain" description="Clp ATPase C-terminal" evidence="6">
    <location>
        <begin position="512"/>
        <end position="601"/>
    </location>
</feature>
<evidence type="ECO:0000313" key="7">
    <source>
        <dbReference type="Ensembl" id="ENSPANP00000032648.2"/>
    </source>
</evidence>
<dbReference type="SMART" id="SM01086">
    <property type="entry name" value="ClpB_D2-small"/>
    <property type="match status" value="1"/>
</dbReference>
<dbReference type="Gene3D" id="1.10.8.60">
    <property type="match status" value="1"/>
</dbReference>
<dbReference type="SMART" id="SM00382">
    <property type="entry name" value="AAA"/>
    <property type="match status" value="1"/>
</dbReference>
<evidence type="ECO:0000256" key="2">
    <source>
        <dbReference type="ARBA" id="ARBA00022840"/>
    </source>
</evidence>
<evidence type="ECO:0000259" key="6">
    <source>
        <dbReference type="SMART" id="SM01086"/>
    </source>
</evidence>
<reference evidence="7" key="3">
    <citation type="submission" date="2025-09" db="UniProtKB">
        <authorList>
            <consortium name="Ensembl"/>
        </authorList>
    </citation>
    <scope>IDENTIFICATION</scope>
</reference>
<dbReference type="Ensembl" id="ENSPANT00000037372.2">
    <property type="protein sequence ID" value="ENSPANP00000032648.2"/>
    <property type="gene ID" value="ENSPANG00000007467.4"/>
</dbReference>
<dbReference type="Pfam" id="PF07724">
    <property type="entry name" value="AAA_2"/>
    <property type="match status" value="1"/>
</dbReference>
<gene>
    <name evidence="7" type="primary">CLPB</name>
</gene>
<dbReference type="GO" id="GO:0034605">
    <property type="term" value="P:cellular response to heat"/>
    <property type="evidence" value="ECO:0007669"/>
    <property type="project" value="TreeGrafter"/>
</dbReference>
<reference evidence="7" key="2">
    <citation type="submission" date="2025-08" db="UniProtKB">
        <authorList>
            <consortium name="Ensembl"/>
        </authorList>
    </citation>
    <scope>IDENTIFICATION</scope>
</reference>
<dbReference type="PROSITE" id="PS50088">
    <property type="entry name" value="ANK_REPEAT"/>
    <property type="match status" value="2"/>
</dbReference>
<sequence>MLGSLVLRRKALAPRLLLRLLRSPTLRGHGGASGRNVTTGSLGEPQWLRAAAGGRPRTSPALFSGRGAATGGRQGGRFDTKCLAAATWGRLLGPEEALPGQDSWNGVPNRAGLGMWALATALVVHCYSKSPSNKDAALLEAARANNMQEVTSVVQVLLAAGADPNLGDDFSSVYKTAKEQGIHSLEVLITREDDFNNRLNNRASFKGCTALHYAVLADDYRTVKELLDGGANPLQRNEMGHTPLDYAREGEVMKLLRTSEAKYQEKQRKREAEERRRFPLEQRLKEHIIGQESAIATVGAAIRRKENGWYDEEHPLVFLFLGSSGIGKTELAKQTAKYMHKDAKKGFIRLDMSEFQERHEVAKFIGSPPGYVGHEEGGQLTKKLKQCPNAVVLFDEVDKAHPDVLTIMLQLFDEGRLTDGKGKTIDCKDAIFIMTSNVASDEIAQHALQLRQEALEMSRNRIAENLGDVQISDKITISKNFKENVIRPILKAHFRRDEFLGRINEIVYFLPFCHSELIQLVNKELNFWAKRAKQRHNITLLWDREVADVLVDGYNVHYGARSIKHEVERRVVNQLAAAYEQDLLPGGCTLRITVEDSDKQLLKSPELPSPQTEKRLPKLRLEIIDKDSKTRKLDIRAPLHPEKVCNTI</sequence>
<dbReference type="InterPro" id="IPR050130">
    <property type="entry name" value="ClpA_ClpB"/>
</dbReference>
<proteinExistence type="predicted"/>
<dbReference type="AlphaFoldDB" id="A0A2I3MA58"/>
<name>A0A2I3MA58_PAPAN</name>
<dbReference type="PANTHER" id="PTHR11638:SF93">
    <property type="entry name" value="MITOCHONDRIAL DISAGGREGASE"/>
    <property type="match status" value="1"/>
</dbReference>
<dbReference type="InterPro" id="IPR003959">
    <property type="entry name" value="ATPase_AAA_core"/>
</dbReference>
<dbReference type="GO" id="GO:0005739">
    <property type="term" value="C:mitochondrion"/>
    <property type="evidence" value="ECO:0007669"/>
    <property type="project" value="TreeGrafter"/>
</dbReference>
<dbReference type="GO" id="GO:0005524">
    <property type="term" value="F:ATP binding"/>
    <property type="evidence" value="ECO:0007669"/>
    <property type="project" value="UniProtKB-KW"/>
</dbReference>
<organism evidence="7 8">
    <name type="scientific">Papio anubis</name>
    <name type="common">Olive baboon</name>
    <dbReference type="NCBI Taxonomy" id="9555"/>
    <lineage>
        <taxon>Eukaryota</taxon>
        <taxon>Metazoa</taxon>
        <taxon>Chordata</taxon>
        <taxon>Craniata</taxon>
        <taxon>Vertebrata</taxon>
        <taxon>Euteleostomi</taxon>
        <taxon>Mammalia</taxon>
        <taxon>Eutheria</taxon>
        <taxon>Euarchontoglires</taxon>
        <taxon>Primates</taxon>
        <taxon>Haplorrhini</taxon>
        <taxon>Catarrhini</taxon>
        <taxon>Cercopithecidae</taxon>
        <taxon>Cercopithecinae</taxon>
        <taxon>Papio</taxon>
    </lineage>
</organism>
<dbReference type="Pfam" id="PF12796">
    <property type="entry name" value="Ank_2"/>
    <property type="match status" value="1"/>
</dbReference>
<accession>A0A2I3MA58</accession>
<dbReference type="SUPFAM" id="SSF48403">
    <property type="entry name" value="Ankyrin repeat"/>
    <property type="match status" value="1"/>
</dbReference>
<dbReference type="Pfam" id="PF10431">
    <property type="entry name" value="ClpB_D2-small"/>
    <property type="match status" value="1"/>
</dbReference>
<dbReference type="Gene3D" id="1.25.40.20">
    <property type="entry name" value="Ankyrin repeat-containing domain"/>
    <property type="match status" value="1"/>
</dbReference>
<dbReference type="SUPFAM" id="SSF52540">
    <property type="entry name" value="P-loop containing nucleoside triphosphate hydrolases"/>
    <property type="match status" value="1"/>
</dbReference>
<reference evidence="7 8" key="1">
    <citation type="submission" date="2012-03" db="EMBL/GenBank/DDBJ databases">
        <title>Whole Genome Assembly of Papio anubis.</title>
        <authorList>
            <person name="Liu Y.L."/>
            <person name="Abraham K.A."/>
            <person name="Akbar H.A."/>
            <person name="Ali S.A."/>
            <person name="Anosike U.A."/>
            <person name="Aqrawi P.A."/>
            <person name="Arias F.A."/>
            <person name="Attaway T.A."/>
            <person name="Awwad R.A."/>
            <person name="Babu C.B."/>
            <person name="Bandaranaike D.B."/>
            <person name="Battles P.B."/>
            <person name="Bell A.B."/>
            <person name="Beltran B.B."/>
            <person name="Berhane-Mersha D.B."/>
            <person name="Bess C.B."/>
            <person name="Bickham C.B."/>
            <person name="Bolden T.B."/>
            <person name="Carter K.C."/>
            <person name="Chau D.C."/>
            <person name="Chavez A.C."/>
            <person name="Clerc-Blankenburg K.C."/>
            <person name="Coyle M.C."/>
            <person name="Dao M.D."/>
            <person name="Davila M.L.D."/>
            <person name="Davy-Carroll L.D."/>
            <person name="Denson S.D."/>
            <person name="Dinh H.D."/>
            <person name="Fernandez S.F."/>
            <person name="Fernando P.F."/>
            <person name="Forbes L.F."/>
            <person name="Francis C.F."/>
            <person name="Francisco L.F."/>
            <person name="Fu Q.F."/>
            <person name="Garcia-Iii R.G."/>
            <person name="Garrett T.G."/>
            <person name="Gross S.G."/>
            <person name="Gubbala S.G."/>
            <person name="Hirani K.H."/>
            <person name="Hogues M.H."/>
            <person name="Hollins B.H."/>
            <person name="Jackson L.J."/>
            <person name="Javaid M.J."/>
            <person name="Jhangiani S.J."/>
            <person name="Johnson A.J."/>
            <person name="Johnson B.J."/>
            <person name="Jones J.J."/>
            <person name="Joshi V.J."/>
            <person name="Kalu J.K."/>
            <person name="Khan N.K."/>
            <person name="Korchina V.K."/>
            <person name="Kovar C.K."/>
            <person name="Lago L.L."/>
            <person name="Lara F.L."/>
            <person name="Le T.-K.L."/>
            <person name="Lee S.L."/>
            <person name="Legall-Iii F.L."/>
            <person name="Lemon S.L."/>
            <person name="Liu J.L."/>
            <person name="Liu Y.-S.L."/>
            <person name="Liyanage D.L."/>
            <person name="Lopez J.L."/>
            <person name="Lorensuhewa L.L."/>
            <person name="Mata R.M."/>
            <person name="Mathew T.M."/>
            <person name="Mercado C.M."/>
            <person name="Mercado I.M."/>
            <person name="Morales K.M."/>
            <person name="Morgan M.M."/>
            <person name="Munidasa M.M."/>
            <person name="Ngo D.N."/>
            <person name="Nguyen L.N."/>
            <person name="Nguyen T.N."/>
            <person name="Nguyen N.N."/>
            <person name="Obregon M.O."/>
            <person name="Okwuonu G.O."/>
            <person name="Ongeri F.O."/>
            <person name="Onwere C.O."/>
            <person name="Osifeso I.O."/>
            <person name="Parra A.P."/>
            <person name="Patil S.P."/>
            <person name="Perez A.P."/>
            <person name="Perez Y.P."/>
            <person name="Pham C.P."/>
            <person name="Pu L.-L.P."/>
            <person name="Puazo M.P."/>
            <person name="Quiroz J.Q."/>
            <person name="Rouhana J.R."/>
            <person name="Ruiz M.R."/>
            <person name="Ruiz S.-J.R."/>
            <person name="Saada N.S."/>
            <person name="Santibanez J.S."/>
            <person name="Scheel M.S."/>
            <person name="Schneider B.S."/>
            <person name="Simmons D.S."/>
            <person name="Sisson I.S."/>
            <person name="Tang L.-Y.T."/>
            <person name="Thornton R.T."/>
            <person name="Tisius J.T."/>
            <person name="Toledanes G.T."/>
            <person name="Trejos Z.T."/>
            <person name="Usmani K.U."/>
            <person name="Varghese R.V."/>
            <person name="Vattathil S.V."/>
            <person name="Vee V.V."/>
            <person name="Walker D.W."/>
            <person name="Weissenberger G.W."/>
            <person name="White C.W."/>
            <person name="Williams A.W."/>
            <person name="Woodworth J.W."/>
            <person name="Wright R.W."/>
            <person name="Zhu Y.Z."/>
            <person name="Han Y.H."/>
            <person name="Newsham I.N."/>
            <person name="Nazareth L.N."/>
            <person name="Worley K.W."/>
            <person name="Muzny D.M."/>
            <person name="Rogers J.R."/>
            <person name="Gibbs R.G."/>
        </authorList>
    </citation>
    <scope>NUCLEOTIDE SEQUENCE [LARGE SCALE GENOMIC DNA]</scope>
</reference>
<dbReference type="GO" id="GO:0016887">
    <property type="term" value="F:ATP hydrolysis activity"/>
    <property type="evidence" value="ECO:0007669"/>
    <property type="project" value="InterPro"/>
</dbReference>
<dbReference type="InterPro" id="IPR019489">
    <property type="entry name" value="Clp_ATPase_C"/>
</dbReference>
<dbReference type="InterPro" id="IPR036770">
    <property type="entry name" value="Ankyrin_rpt-contain_sf"/>
</dbReference>
<dbReference type="PANTHER" id="PTHR11638">
    <property type="entry name" value="ATP-DEPENDENT CLP PROTEASE"/>
    <property type="match status" value="1"/>
</dbReference>
<dbReference type="FunFam" id="1.10.8.60:FF:000040">
    <property type="entry name" value="caseinolytic peptidase B protein homolog isoform X1"/>
    <property type="match status" value="1"/>
</dbReference>
<dbReference type="RefSeq" id="XP_021781941.2">
    <property type="nucleotide sequence ID" value="XM_021926249.2"/>
</dbReference>
<feature type="repeat" description="ANK" evidence="3">
    <location>
        <begin position="133"/>
        <end position="169"/>
    </location>
</feature>
<evidence type="ECO:0000256" key="4">
    <source>
        <dbReference type="SAM" id="MobiDB-lite"/>
    </source>
</evidence>
<dbReference type="Proteomes" id="UP000028761">
    <property type="component" value="Chromosome 12"/>
</dbReference>
<keyword evidence="3" id="KW-0040">ANK repeat</keyword>